<sequence length="594" mass="65104">MSLQKGRARARPEGPFEGSRTPLPKSISGEEFSRFLDFIEALGNEADQVLSLRSGYDETRLITTLLRNHLKGKMTTTSFLANASGLGYGTAIRAINSIEERGLLIRRPRTQTGKSFSLHPTEKLIGEWQEYARRVRGAIGSTLGLEGAGRGGMSDYFFGSSYGDSGTIPPPTPLQSKLNLQNNLRVLVHADPTFLAMNVLKRQFEALFGTGIDSRALSIDRLRQEILSNATRKSSRYDIIACDLPWFGELAEKKILMPIDGLLSDDKVDLADFHEVALASARHRGEQYGLPVQTTPELLCVRRDLCDTAGIGVPFTISDTLETARKLHSRAQGRSGIAWNAARGTPLGHTFMFVMGAMGRPFLNLEKTDTGYDAEWSEGENLRPALQSDEAVATAEYLRELLDFSPVSILSMSWYERARAYADGEVAMAYCATLLAPLFELNKASPAYGVTDFLPHPYGPGGKPLAPVGGYALAIPSNIAPDRVAAVWDAMRLLTSPESIKLYIENGSLVSPRFSVSMDPDVRRISPLISIVDGMARSGILQFWPRPPVPEITDLITIIGTELHDMLQGSKSVEVALTNAQNRADALMRGRGHY</sequence>
<protein>
    <submittedName>
        <fullName evidence="4">Bacterial extracellular solute-binding protein</fullName>
    </submittedName>
</protein>
<dbReference type="RefSeq" id="WP_093973795.1">
    <property type="nucleotide sequence ID" value="NZ_FXXQ01000005.1"/>
</dbReference>
<reference evidence="4 5" key="1">
    <citation type="submission" date="2017-05" db="EMBL/GenBank/DDBJ databases">
        <authorList>
            <person name="Song R."/>
            <person name="Chenine A.L."/>
            <person name="Ruprecht R.M."/>
        </authorList>
    </citation>
    <scope>NUCLEOTIDE SEQUENCE [LARGE SCALE GENOMIC DNA]</scope>
    <source>
        <strain evidence="4 5">CECT 8489</strain>
    </source>
</reference>
<evidence type="ECO:0000313" key="4">
    <source>
        <dbReference type="EMBL" id="SMX23828.1"/>
    </source>
</evidence>
<dbReference type="Proteomes" id="UP000201838">
    <property type="component" value="Unassembled WGS sequence"/>
</dbReference>
<dbReference type="InterPro" id="IPR036390">
    <property type="entry name" value="WH_DNA-bd_sf"/>
</dbReference>
<name>A0A238IZB4_9RHOB</name>
<dbReference type="Pfam" id="PF01547">
    <property type="entry name" value="SBP_bac_1"/>
    <property type="match status" value="1"/>
</dbReference>
<dbReference type="Gene3D" id="3.40.190.10">
    <property type="entry name" value="Periplasmic binding protein-like II"/>
    <property type="match status" value="2"/>
</dbReference>
<dbReference type="PANTHER" id="PTHR43649:SF12">
    <property type="entry name" value="DIACETYLCHITOBIOSE BINDING PROTEIN DASA"/>
    <property type="match status" value="1"/>
</dbReference>
<comment type="subcellular location">
    <subcellularLocation>
        <location evidence="1">Periplasm</location>
    </subcellularLocation>
</comment>
<dbReference type="SUPFAM" id="SSF46785">
    <property type="entry name" value="Winged helix' DNA-binding domain"/>
    <property type="match status" value="1"/>
</dbReference>
<keyword evidence="5" id="KW-1185">Reference proteome</keyword>
<feature type="region of interest" description="Disordered" evidence="3">
    <location>
        <begin position="1"/>
        <end position="25"/>
    </location>
</feature>
<accession>A0A238IZB4</accession>
<evidence type="ECO:0000256" key="3">
    <source>
        <dbReference type="SAM" id="MobiDB-lite"/>
    </source>
</evidence>
<dbReference type="EMBL" id="FXXQ01000005">
    <property type="protein sequence ID" value="SMX23828.1"/>
    <property type="molecule type" value="Genomic_DNA"/>
</dbReference>
<dbReference type="InterPro" id="IPR006059">
    <property type="entry name" value="SBP"/>
</dbReference>
<dbReference type="GO" id="GO:0042597">
    <property type="term" value="C:periplasmic space"/>
    <property type="evidence" value="ECO:0007669"/>
    <property type="project" value="UniProtKB-SubCell"/>
</dbReference>
<dbReference type="PANTHER" id="PTHR43649">
    <property type="entry name" value="ARABINOSE-BINDING PROTEIN-RELATED"/>
    <property type="match status" value="1"/>
</dbReference>
<dbReference type="InterPro" id="IPR050490">
    <property type="entry name" value="Bact_solute-bd_prot1"/>
</dbReference>
<organism evidence="4 5">
    <name type="scientific">Boseongicola aestuarii</name>
    <dbReference type="NCBI Taxonomy" id="1470561"/>
    <lineage>
        <taxon>Bacteria</taxon>
        <taxon>Pseudomonadati</taxon>
        <taxon>Pseudomonadota</taxon>
        <taxon>Alphaproteobacteria</taxon>
        <taxon>Rhodobacterales</taxon>
        <taxon>Paracoccaceae</taxon>
        <taxon>Boseongicola</taxon>
    </lineage>
</organism>
<evidence type="ECO:0000256" key="1">
    <source>
        <dbReference type="ARBA" id="ARBA00004418"/>
    </source>
</evidence>
<evidence type="ECO:0000256" key="2">
    <source>
        <dbReference type="ARBA" id="ARBA00008520"/>
    </source>
</evidence>
<proteinExistence type="inferred from homology"/>
<comment type="similarity">
    <text evidence="2">Belongs to the bacterial solute-binding protein 1 family.</text>
</comment>
<dbReference type="SUPFAM" id="SSF53850">
    <property type="entry name" value="Periplasmic binding protein-like II"/>
    <property type="match status" value="1"/>
</dbReference>
<evidence type="ECO:0000313" key="5">
    <source>
        <dbReference type="Proteomes" id="UP000201838"/>
    </source>
</evidence>
<dbReference type="AlphaFoldDB" id="A0A238IZB4"/>
<gene>
    <name evidence="4" type="ORF">BOA8489_01941</name>
</gene>
<dbReference type="OrthoDB" id="9770625at2"/>